<organism evidence="1 2">
    <name type="scientific">Nodularia phage vB_NpeS-2AV2</name>
    <dbReference type="NCBI Taxonomy" id="1777122"/>
    <lineage>
        <taxon>Viruses</taxon>
        <taxon>Duplodnaviria</taxon>
        <taxon>Heunggongvirae</taxon>
        <taxon>Uroviricota</taxon>
        <taxon>Caudoviricetes</taxon>
        <taxon>Ravarandavirus</taxon>
        <taxon>Ravarandavirus rv2AV2</taxon>
    </lineage>
</organism>
<dbReference type="Proteomes" id="UP000225722">
    <property type="component" value="Segment"/>
</dbReference>
<evidence type="ECO:0000313" key="2">
    <source>
        <dbReference type="Proteomes" id="UP000225722"/>
    </source>
</evidence>
<protein>
    <submittedName>
        <fullName evidence="1">Uncharacterized protein</fullName>
    </submittedName>
</protein>
<accession>A0A1L2BX12</accession>
<gene>
    <name evidence="1" type="ORF">2AV2_122</name>
</gene>
<dbReference type="EMBL" id="KU230356">
    <property type="protein sequence ID" value="ALY07574.1"/>
    <property type="molecule type" value="Genomic_DNA"/>
</dbReference>
<name>A0A1L2BX12_9CAUD</name>
<sequence length="104" mass="11697">MKRRSLTQTLNYYGQSCLLMCGAEAMCQDLPLQLGIDMFMLLSEINPDNSTAKDFTLLLLRLMKAYPNVTQTQLLDLHAEIVKIIGDYGDRILQEIAGGQRDVS</sequence>
<reference evidence="2" key="1">
    <citation type="submission" date="2015-12" db="EMBL/GenBank/DDBJ databases">
        <authorList>
            <person name="Sencilo A."/>
            <person name="Bamford D.H."/>
            <person name="Roine E."/>
        </authorList>
    </citation>
    <scope>NUCLEOTIDE SEQUENCE [LARGE SCALE GENOMIC DNA]</scope>
</reference>
<proteinExistence type="predicted"/>
<evidence type="ECO:0000313" key="1">
    <source>
        <dbReference type="EMBL" id="ALY07574.1"/>
    </source>
</evidence>
<keyword evidence="2" id="KW-1185">Reference proteome</keyword>